<dbReference type="EMBL" id="NPIC01000002">
    <property type="protein sequence ID" value="RDL39941.1"/>
    <property type="molecule type" value="Genomic_DNA"/>
</dbReference>
<reference evidence="2 3" key="1">
    <citation type="journal article" date="2018" name="IMA Fungus">
        <title>IMA Genome-F 9: Draft genome sequence of Annulohypoxylon stygium, Aspergillus mulundensis, Berkeleyomyces basicola (syn. Thielaviopsis basicola), Ceratocystis smalleyi, two Cercospora beticola strains, Coleophoma cylindrospora, Fusarium fracticaudum, Phialophora cf. hyalina, and Morchella septimelata.</title>
        <authorList>
            <person name="Wingfield B.D."/>
            <person name="Bills G.F."/>
            <person name="Dong Y."/>
            <person name="Huang W."/>
            <person name="Nel W.J."/>
            <person name="Swalarsk-Parry B.S."/>
            <person name="Vaghefi N."/>
            <person name="Wilken P.M."/>
            <person name="An Z."/>
            <person name="de Beer Z.W."/>
            <person name="De Vos L."/>
            <person name="Chen L."/>
            <person name="Duong T.A."/>
            <person name="Gao Y."/>
            <person name="Hammerbacher A."/>
            <person name="Kikkert J.R."/>
            <person name="Li Y."/>
            <person name="Li H."/>
            <person name="Li K."/>
            <person name="Li Q."/>
            <person name="Liu X."/>
            <person name="Ma X."/>
            <person name="Naidoo K."/>
            <person name="Pethybridge S.J."/>
            <person name="Sun J."/>
            <person name="Steenkamp E.T."/>
            <person name="van der Nest M.A."/>
            <person name="van Wyk S."/>
            <person name="Wingfield M.J."/>
            <person name="Xiong C."/>
            <person name="Yue Q."/>
            <person name="Zhang X."/>
        </authorList>
    </citation>
    <scope>NUCLEOTIDE SEQUENCE [LARGE SCALE GENOMIC DNA]</scope>
    <source>
        <strain evidence="2 3">BP 5553</strain>
    </source>
</reference>
<dbReference type="RefSeq" id="XP_031872597.1">
    <property type="nucleotide sequence ID" value="XM_032012904.1"/>
</dbReference>
<name>A0A370TWP1_9HELO</name>
<protein>
    <submittedName>
        <fullName evidence="2">Uncharacterized protein</fullName>
    </submittedName>
</protein>
<sequence length="124" mass="13191">MSMGKEGRGSGSGMSNVGNSQAYEAGDQVTAPRGMQEETRDEKTHVGHTPSQILSEEHKKHWGHKHSQSEEKKVCVINLLNGDVGGASVLTTNTDTEERQRDATAKAGSDIAGNGAWEQAVQGC</sequence>
<feature type="compositionally biased region" description="Basic and acidic residues" evidence="1">
    <location>
        <begin position="35"/>
        <end position="45"/>
    </location>
</feature>
<feature type="region of interest" description="Disordered" evidence="1">
    <location>
        <begin position="1"/>
        <end position="70"/>
    </location>
</feature>
<keyword evidence="3" id="KW-1185">Reference proteome</keyword>
<evidence type="ECO:0000256" key="1">
    <source>
        <dbReference type="SAM" id="MobiDB-lite"/>
    </source>
</evidence>
<dbReference type="AlphaFoldDB" id="A0A370TWP1"/>
<dbReference type="GeneID" id="43597130"/>
<accession>A0A370TWP1</accession>
<feature type="region of interest" description="Disordered" evidence="1">
    <location>
        <begin position="86"/>
        <end position="114"/>
    </location>
</feature>
<gene>
    <name evidence="2" type="ORF">BP5553_04281</name>
</gene>
<proteinExistence type="predicted"/>
<evidence type="ECO:0000313" key="2">
    <source>
        <dbReference type="EMBL" id="RDL39941.1"/>
    </source>
</evidence>
<evidence type="ECO:0000313" key="3">
    <source>
        <dbReference type="Proteomes" id="UP000254866"/>
    </source>
</evidence>
<dbReference type="Proteomes" id="UP000254866">
    <property type="component" value="Unassembled WGS sequence"/>
</dbReference>
<comment type="caution">
    <text evidence="2">The sequence shown here is derived from an EMBL/GenBank/DDBJ whole genome shotgun (WGS) entry which is preliminary data.</text>
</comment>
<organism evidence="2 3">
    <name type="scientific">Venustampulla echinocandica</name>
    <dbReference type="NCBI Taxonomy" id="2656787"/>
    <lineage>
        <taxon>Eukaryota</taxon>
        <taxon>Fungi</taxon>
        <taxon>Dikarya</taxon>
        <taxon>Ascomycota</taxon>
        <taxon>Pezizomycotina</taxon>
        <taxon>Leotiomycetes</taxon>
        <taxon>Helotiales</taxon>
        <taxon>Pleuroascaceae</taxon>
        <taxon>Venustampulla</taxon>
    </lineage>
</organism>